<dbReference type="EMBL" id="JACHWX010000015">
    <property type="protein sequence ID" value="MBB3057755.1"/>
    <property type="molecule type" value="Genomic_DNA"/>
</dbReference>
<evidence type="ECO:0000313" key="1">
    <source>
        <dbReference type="EMBL" id="MBB3057755.1"/>
    </source>
</evidence>
<name>A0A839SHL6_9SPHI</name>
<organism evidence="1 2">
    <name type="scientific">Mucilaginibacter gotjawali</name>
    <dbReference type="NCBI Taxonomy" id="1550579"/>
    <lineage>
        <taxon>Bacteria</taxon>
        <taxon>Pseudomonadati</taxon>
        <taxon>Bacteroidota</taxon>
        <taxon>Sphingobacteriia</taxon>
        <taxon>Sphingobacteriales</taxon>
        <taxon>Sphingobacteriaceae</taxon>
        <taxon>Mucilaginibacter</taxon>
    </lineage>
</organism>
<keyword evidence="2" id="KW-1185">Reference proteome</keyword>
<proteinExistence type="predicted"/>
<protein>
    <submittedName>
        <fullName evidence="1">Uncharacterized protein</fullName>
    </submittedName>
</protein>
<accession>A0A839SHL6</accession>
<reference evidence="1" key="1">
    <citation type="submission" date="2020-08" db="EMBL/GenBank/DDBJ databases">
        <title>Genomic Encyclopedia of Type Strains, Phase III (KMG-III): the genomes of soil and plant-associated and newly described type strains.</title>
        <authorList>
            <person name="Whitman W."/>
        </authorList>
    </citation>
    <scope>NUCLEOTIDE SEQUENCE [LARGE SCALE GENOMIC DNA]</scope>
    <source>
        <strain evidence="1">CECT 8628</strain>
    </source>
</reference>
<gene>
    <name evidence="1" type="ORF">FHS11_004197</name>
</gene>
<dbReference type="RefSeq" id="WP_260146929.1">
    <property type="nucleotide sequence ID" value="NZ_AP017313.1"/>
</dbReference>
<dbReference type="AlphaFoldDB" id="A0A839SHL6"/>
<dbReference type="Proteomes" id="UP000539265">
    <property type="component" value="Unassembled WGS sequence"/>
</dbReference>
<evidence type="ECO:0000313" key="2">
    <source>
        <dbReference type="Proteomes" id="UP000539265"/>
    </source>
</evidence>
<sequence length="40" mass="4469">MLAAGRVESLQLWGIIPGDEEKKQNKLATKVEVDDKEEAE</sequence>
<comment type="caution">
    <text evidence="1">The sequence shown here is derived from an EMBL/GenBank/DDBJ whole genome shotgun (WGS) entry which is preliminary data.</text>
</comment>